<dbReference type="InterPro" id="IPR035959">
    <property type="entry name" value="RutC-like_sf"/>
</dbReference>
<comment type="caution">
    <text evidence="2">The sequence shown here is derived from an EMBL/GenBank/DDBJ whole genome shotgun (WGS) entry which is preliminary data.</text>
</comment>
<dbReference type="CDD" id="cd00448">
    <property type="entry name" value="YjgF_YER057c_UK114_family"/>
    <property type="match status" value="1"/>
</dbReference>
<accession>A0A9P4ULU7</accession>
<gene>
    <name evidence="2" type="ORF">K431DRAFT_233383</name>
</gene>
<dbReference type="AlphaFoldDB" id="A0A9P4ULU7"/>
<sequence>MAPIKQEVKTDKAPGPPMPGIYSQAVISNGMVYCSGSVGLDPATNKMVEGTVADRTKQCLANLTNILEAAGTSLENVVKCNVFLSDMSNFTAMNEVYVKYFGDVKPCRTCVAAYQLPLGTDVEIECIAALP</sequence>
<dbReference type="Pfam" id="PF01042">
    <property type="entry name" value="Ribonuc_L-PSP"/>
    <property type="match status" value="1"/>
</dbReference>
<dbReference type="GO" id="GO:0005829">
    <property type="term" value="C:cytosol"/>
    <property type="evidence" value="ECO:0007669"/>
    <property type="project" value="TreeGrafter"/>
</dbReference>
<dbReference type="InterPro" id="IPR006175">
    <property type="entry name" value="YjgF/YER057c/UK114"/>
</dbReference>
<dbReference type="Proteomes" id="UP000799441">
    <property type="component" value="Unassembled WGS sequence"/>
</dbReference>
<dbReference type="Gene3D" id="3.30.1330.40">
    <property type="entry name" value="RutC-like"/>
    <property type="match status" value="1"/>
</dbReference>
<evidence type="ECO:0000313" key="2">
    <source>
        <dbReference type="EMBL" id="KAF2717315.1"/>
    </source>
</evidence>
<protein>
    <submittedName>
        <fullName evidence="2">Endoribonuclease L-PSP</fullName>
    </submittedName>
</protein>
<keyword evidence="3" id="KW-1185">Reference proteome</keyword>
<comment type="similarity">
    <text evidence="1">Belongs to the RutC family.</text>
</comment>
<reference evidence="2" key="1">
    <citation type="journal article" date="2020" name="Stud. Mycol.">
        <title>101 Dothideomycetes genomes: a test case for predicting lifestyles and emergence of pathogens.</title>
        <authorList>
            <person name="Haridas S."/>
            <person name="Albert R."/>
            <person name="Binder M."/>
            <person name="Bloem J."/>
            <person name="Labutti K."/>
            <person name="Salamov A."/>
            <person name="Andreopoulos B."/>
            <person name="Baker S."/>
            <person name="Barry K."/>
            <person name="Bills G."/>
            <person name="Bluhm B."/>
            <person name="Cannon C."/>
            <person name="Castanera R."/>
            <person name="Culley D."/>
            <person name="Daum C."/>
            <person name="Ezra D."/>
            <person name="Gonzalez J."/>
            <person name="Henrissat B."/>
            <person name="Kuo A."/>
            <person name="Liang C."/>
            <person name="Lipzen A."/>
            <person name="Lutzoni F."/>
            <person name="Magnuson J."/>
            <person name="Mondo S."/>
            <person name="Nolan M."/>
            <person name="Ohm R."/>
            <person name="Pangilinan J."/>
            <person name="Park H.-J."/>
            <person name="Ramirez L."/>
            <person name="Alfaro M."/>
            <person name="Sun H."/>
            <person name="Tritt A."/>
            <person name="Yoshinaga Y."/>
            <person name="Zwiers L.-H."/>
            <person name="Turgeon B."/>
            <person name="Goodwin S."/>
            <person name="Spatafora J."/>
            <person name="Crous P."/>
            <person name="Grigoriev I."/>
        </authorList>
    </citation>
    <scope>NUCLEOTIDE SEQUENCE</scope>
    <source>
        <strain evidence="2">CBS 116435</strain>
    </source>
</reference>
<dbReference type="PANTHER" id="PTHR11803:SF22">
    <property type="entry name" value="ENDORIBONUCLEASE FAMILY PROTEIN BRT1, PUTATIVE (AFU_ORTHOLOGUE AFUA_5G03780)-RELATED"/>
    <property type="match status" value="1"/>
</dbReference>
<dbReference type="FunFam" id="3.30.1330.40:FF:000001">
    <property type="entry name" value="L-PSP family endoribonuclease"/>
    <property type="match status" value="1"/>
</dbReference>
<dbReference type="EMBL" id="MU003846">
    <property type="protein sequence ID" value="KAF2717315.1"/>
    <property type="molecule type" value="Genomic_DNA"/>
</dbReference>
<name>A0A9P4ULU7_9PEZI</name>
<proteinExistence type="inferred from homology"/>
<dbReference type="PANTHER" id="PTHR11803">
    <property type="entry name" value="2-IMINOBUTANOATE/2-IMINOPROPANOATE DEAMINASE RIDA"/>
    <property type="match status" value="1"/>
</dbReference>
<dbReference type="SUPFAM" id="SSF55298">
    <property type="entry name" value="YjgF-like"/>
    <property type="match status" value="1"/>
</dbReference>
<evidence type="ECO:0000313" key="3">
    <source>
        <dbReference type="Proteomes" id="UP000799441"/>
    </source>
</evidence>
<dbReference type="InterPro" id="IPR006056">
    <property type="entry name" value="RidA"/>
</dbReference>
<dbReference type="NCBIfam" id="TIGR00004">
    <property type="entry name" value="Rid family detoxifying hydrolase"/>
    <property type="match status" value="1"/>
</dbReference>
<dbReference type="GO" id="GO:0005739">
    <property type="term" value="C:mitochondrion"/>
    <property type="evidence" value="ECO:0007669"/>
    <property type="project" value="TreeGrafter"/>
</dbReference>
<dbReference type="OrthoDB" id="309640at2759"/>
<evidence type="ECO:0000256" key="1">
    <source>
        <dbReference type="ARBA" id="ARBA00010552"/>
    </source>
</evidence>
<dbReference type="GO" id="GO:0019239">
    <property type="term" value="F:deaminase activity"/>
    <property type="evidence" value="ECO:0007669"/>
    <property type="project" value="TreeGrafter"/>
</dbReference>
<organism evidence="2 3">
    <name type="scientific">Polychaeton citri CBS 116435</name>
    <dbReference type="NCBI Taxonomy" id="1314669"/>
    <lineage>
        <taxon>Eukaryota</taxon>
        <taxon>Fungi</taxon>
        <taxon>Dikarya</taxon>
        <taxon>Ascomycota</taxon>
        <taxon>Pezizomycotina</taxon>
        <taxon>Dothideomycetes</taxon>
        <taxon>Dothideomycetidae</taxon>
        <taxon>Capnodiales</taxon>
        <taxon>Capnodiaceae</taxon>
        <taxon>Polychaeton</taxon>
    </lineage>
</organism>